<dbReference type="PANTHER" id="PTHR42648:SF11">
    <property type="entry name" value="TRANSPOSON TY4-P GAG-POL POLYPROTEIN"/>
    <property type="match status" value="1"/>
</dbReference>
<evidence type="ECO:0000256" key="7">
    <source>
        <dbReference type="ARBA" id="ARBA00022918"/>
    </source>
</evidence>
<dbReference type="GO" id="GO:0003964">
    <property type="term" value="F:RNA-directed DNA polymerase activity"/>
    <property type="evidence" value="ECO:0007669"/>
    <property type="project" value="UniProtKB-KW"/>
</dbReference>
<dbReference type="AlphaFoldDB" id="A0A371G8W7"/>
<evidence type="ECO:0000256" key="9">
    <source>
        <dbReference type="ARBA" id="ARBA00023172"/>
    </source>
</evidence>
<keyword evidence="1" id="KW-0540">Nuclease</keyword>
<evidence type="ECO:0000256" key="8">
    <source>
        <dbReference type="ARBA" id="ARBA00022932"/>
    </source>
</evidence>
<dbReference type="GO" id="GO:0004519">
    <property type="term" value="F:endonuclease activity"/>
    <property type="evidence" value="ECO:0007669"/>
    <property type="project" value="UniProtKB-KW"/>
</dbReference>
<feature type="non-terminal residue" evidence="11">
    <location>
        <position position="204"/>
    </location>
</feature>
<feature type="non-terminal residue" evidence="11">
    <location>
        <position position="1"/>
    </location>
</feature>
<keyword evidence="5" id="KW-0460">Magnesium</keyword>
<evidence type="ECO:0000256" key="1">
    <source>
        <dbReference type="ARBA" id="ARBA00022722"/>
    </source>
</evidence>
<dbReference type="GO" id="GO:0016787">
    <property type="term" value="F:hydrolase activity"/>
    <property type="evidence" value="ECO:0007669"/>
    <property type="project" value="UniProtKB-KW"/>
</dbReference>
<evidence type="ECO:0000259" key="10">
    <source>
        <dbReference type="Pfam" id="PF25597"/>
    </source>
</evidence>
<keyword evidence="8" id="KW-0548">Nucleotidyltransferase</keyword>
<dbReference type="OrthoDB" id="1750614at2759"/>
<comment type="caution">
    <text evidence="11">The sequence shown here is derived from an EMBL/GenBank/DDBJ whole genome shotgun (WGS) entry which is preliminary data.</text>
</comment>
<keyword evidence="7" id="KW-0695">RNA-directed DNA polymerase</keyword>
<protein>
    <submittedName>
        <fullName evidence="11">Mitochondrial protein</fullName>
    </submittedName>
</protein>
<keyword evidence="4" id="KW-0378">Hydrolase</keyword>
<gene>
    <name evidence="11" type="ORF">CR513_31616</name>
</gene>
<dbReference type="GO" id="GO:0003887">
    <property type="term" value="F:DNA-directed DNA polymerase activity"/>
    <property type="evidence" value="ECO:0007669"/>
    <property type="project" value="UniProtKB-KW"/>
</dbReference>
<keyword evidence="6" id="KW-0229">DNA integration</keyword>
<dbReference type="GO" id="GO:0046872">
    <property type="term" value="F:metal ion binding"/>
    <property type="evidence" value="ECO:0007669"/>
    <property type="project" value="UniProtKB-KW"/>
</dbReference>
<keyword evidence="8" id="KW-0239">DNA-directed DNA polymerase</keyword>
<dbReference type="GO" id="GO:0015074">
    <property type="term" value="P:DNA integration"/>
    <property type="evidence" value="ECO:0007669"/>
    <property type="project" value="UniProtKB-KW"/>
</dbReference>
<keyword evidence="12" id="KW-1185">Reference proteome</keyword>
<keyword evidence="9" id="KW-0233">DNA recombination</keyword>
<keyword evidence="3" id="KW-0255">Endonuclease</keyword>
<evidence type="ECO:0000256" key="6">
    <source>
        <dbReference type="ARBA" id="ARBA00022908"/>
    </source>
</evidence>
<keyword evidence="2" id="KW-0479">Metal-binding</keyword>
<feature type="domain" description="Retroviral polymerase SH3-like" evidence="10">
    <location>
        <begin position="89"/>
        <end position="151"/>
    </location>
</feature>
<accession>A0A371G8W7</accession>
<dbReference type="GO" id="GO:0006310">
    <property type="term" value="P:DNA recombination"/>
    <property type="evidence" value="ECO:0007669"/>
    <property type="project" value="UniProtKB-KW"/>
</dbReference>
<evidence type="ECO:0000256" key="3">
    <source>
        <dbReference type="ARBA" id="ARBA00022759"/>
    </source>
</evidence>
<dbReference type="PANTHER" id="PTHR42648">
    <property type="entry name" value="TRANSPOSASE, PUTATIVE-RELATED"/>
    <property type="match status" value="1"/>
</dbReference>
<reference evidence="11" key="1">
    <citation type="submission" date="2018-05" db="EMBL/GenBank/DDBJ databases">
        <title>Draft genome of Mucuna pruriens seed.</title>
        <authorList>
            <person name="Nnadi N.E."/>
            <person name="Vos R."/>
            <person name="Hasami M.H."/>
            <person name="Devisetty U.K."/>
            <person name="Aguiy J.C."/>
        </authorList>
    </citation>
    <scope>NUCLEOTIDE SEQUENCE [LARGE SCALE GENOMIC DNA]</scope>
    <source>
        <strain evidence="11">JCA_2017</strain>
    </source>
</reference>
<evidence type="ECO:0000256" key="4">
    <source>
        <dbReference type="ARBA" id="ARBA00022801"/>
    </source>
</evidence>
<evidence type="ECO:0000256" key="5">
    <source>
        <dbReference type="ARBA" id="ARBA00022842"/>
    </source>
</evidence>
<name>A0A371G8W7_MUCPR</name>
<dbReference type="InterPro" id="IPR057670">
    <property type="entry name" value="SH3_retrovirus"/>
</dbReference>
<dbReference type="Pfam" id="PF25597">
    <property type="entry name" value="SH3_retrovirus"/>
    <property type="match status" value="1"/>
</dbReference>
<sequence>VRSNHGREFENHPVEEFYEKHGIGRLSKKNLAKIKLNEIPLQNNIWVDAFNIDCYVFNKGFIRRVLKKTSYDFYKGTKLNISHFNIFSCNCFILKNGKNNLNKFDTKVDEGIFFGYLNSSTANSFYNKVTMVIEVSIHVSFNESDPLKEENKELNQFERNKVWKLLHRPTNNHIVGSKWVFKNKLDETRVVTRNKERLMAKGYN</sequence>
<evidence type="ECO:0000313" key="12">
    <source>
        <dbReference type="Proteomes" id="UP000257109"/>
    </source>
</evidence>
<organism evidence="11 12">
    <name type="scientific">Mucuna pruriens</name>
    <name type="common">Velvet bean</name>
    <name type="synonym">Dolichos pruriens</name>
    <dbReference type="NCBI Taxonomy" id="157652"/>
    <lineage>
        <taxon>Eukaryota</taxon>
        <taxon>Viridiplantae</taxon>
        <taxon>Streptophyta</taxon>
        <taxon>Embryophyta</taxon>
        <taxon>Tracheophyta</taxon>
        <taxon>Spermatophyta</taxon>
        <taxon>Magnoliopsida</taxon>
        <taxon>eudicotyledons</taxon>
        <taxon>Gunneridae</taxon>
        <taxon>Pentapetalae</taxon>
        <taxon>rosids</taxon>
        <taxon>fabids</taxon>
        <taxon>Fabales</taxon>
        <taxon>Fabaceae</taxon>
        <taxon>Papilionoideae</taxon>
        <taxon>50 kb inversion clade</taxon>
        <taxon>NPAAA clade</taxon>
        <taxon>indigoferoid/millettioid clade</taxon>
        <taxon>Phaseoleae</taxon>
        <taxon>Mucuna</taxon>
    </lineage>
</organism>
<evidence type="ECO:0000313" key="11">
    <source>
        <dbReference type="EMBL" id="RDX86975.1"/>
    </source>
</evidence>
<proteinExistence type="predicted"/>
<keyword evidence="8" id="KW-0808">Transferase</keyword>
<dbReference type="EMBL" id="QJKJ01006364">
    <property type="protein sequence ID" value="RDX86975.1"/>
    <property type="molecule type" value="Genomic_DNA"/>
</dbReference>
<dbReference type="InterPro" id="IPR039537">
    <property type="entry name" value="Retrotran_Ty1/copia-like"/>
</dbReference>
<dbReference type="Proteomes" id="UP000257109">
    <property type="component" value="Unassembled WGS sequence"/>
</dbReference>
<evidence type="ECO:0000256" key="2">
    <source>
        <dbReference type="ARBA" id="ARBA00022723"/>
    </source>
</evidence>